<evidence type="ECO:0000256" key="2">
    <source>
        <dbReference type="ARBA" id="ARBA00022679"/>
    </source>
</evidence>
<evidence type="ECO:0000256" key="3">
    <source>
        <dbReference type="ARBA" id="ARBA00022741"/>
    </source>
</evidence>
<evidence type="ECO:0000313" key="7">
    <source>
        <dbReference type="EMBL" id="GHH80342.1"/>
    </source>
</evidence>
<dbReference type="PROSITE" id="PS00583">
    <property type="entry name" value="PFKB_KINASES_1"/>
    <property type="match status" value="1"/>
</dbReference>
<dbReference type="GO" id="GO:0005524">
    <property type="term" value="F:ATP binding"/>
    <property type="evidence" value="ECO:0007669"/>
    <property type="project" value="UniProtKB-KW"/>
</dbReference>
<dbReference type="InterPro" id="IPR011611">
    <property type="entry name" value="PfkB_dom"/>
</dbReference>
<dbReference type="RefSeq" id="WP_189671857.1">
    <property type="nucleotide sequence ID" value="NZ_BNAS01000012.1"/>
</dbReference>
<name>A0A919G8Z6_9MICO</name>
<keyword evidence="3" id="KW-0547">Nucleotide-binding</keyword>
<organism evidence="7 8">
    <name type="scientific">Promicromonospora soli</name>
    <dbReference type="NCBI Taxonomy" id="2035533"/>
    <lineage>
        <taxon>Bacteria</taxon>
        <taxon>Bacillati</taxon>
        <taxon>Actinomycetota</taxon>
        <taxon>Actinomycetes</taxon>
        <taxon>Micrococcales</taxon>
        <taxon>Promicromonosporaceae</taxon>
        <taxon>Promicromonospora</taxon>
    </lineage>
</organism>
<dbReference type="PROSITE" id="PS00584">
    <property type="entry name" value="PFKB_KINASES_2"/>
    <property type="match status" value="1"/>
</dbReference>
<dbReference type="InterPro" id="IPR050306">
    <property type="entry name" value="PfkB_Carbo_kinase"/>
</dbReference>
<keyword evidence="2" id="KW-0808">Transferase</keyword>
<dbReference type="Gene3D" id="3.40.1190.20">
    <property type="match status" value="1"/>
</dbReference>
<keyword evidence="8" id="KW-1185">Reference proteome</keyword>
<dbReference type="PANTHER" id="PTHR43085">
    <property type="entry name" value="HEXOKINASE FAMILY MEMBER"/>
    <property type="match status" value="1"/>
</dbReference>
<proteinExistence type="inferred from homology"/>
<evidence type="ECO:0000256" key="5">
    <source>
        <dbReference type="ARBA" id="ARBA00022840"/>
    </source>
</evidence>
<protein>
    <submittedName>
        <fullName evidence="7">Ribokinase</fullName>
    </submittedName>
</protein>
<dbReference type="PANTHER" id="PTHR43085:SF1">
    <property type="entry name" value="PSEUDOURIDINE KINASE-RELATED"/>
    <property type="match status" value="1"/>
</dbReference>
<keyword evidence="4" id="KW-0418">Kinase</keyword>
<evidence type="ECO:0000313" key="8">
    <source>
        <dbReference type="Proteomes" id="UP000627369"/>
    </source>
</evidence>
<sequence>MQAGDGHAGDAHAGEGRRVLVVGEALTDVVTTADGRHREHPGGSPANVAVTLGRIGHRPMFATSIGRDDRGRRIQEWLAESDVELTPGSAGSGATSVAASRLGPDGAADYEFALGWAPRLPRAGAASVVHVGSISTLLEPGAGDVLRLVEEARATATVTYDPNLRPSICPDRAAVRRRVERLVQLADVVKVSDEDLAWLYPGEGFGAVLGRWSGAGPAVVVGTRGAQGAVLLADGVELDVPGRTVTVVDTIGAGDAFMGGLIHGLLAAGLDGADRRTLLRTVPPSTLEEILNFAADIAAATVERPGANPPWLSRDAAE</sequence>
<feature type="domain" description="Carbohydrate kinase PfkB" evidence="6">
    <location>
        <begin position="18"/>
        <end position="310"/>
    </location>
</feature>
<dbReference type="InterPro" id="IPR029056">
    <property type="entry name" value="Ribokinase-like"/>
</dbReference>
<reference evidence="7" key="1">
    <citation type="journal article" date="2014" name="Int. J. Syst. Evol. Microbiol.">
        <title>Complete genome sequence of Corynebacterium casei LMG S-19264T (=DSM 44701T), isolated from a smear-ripened cheese.</title>
        <authorList>
            <consortium name="US DOE Joint Genome Institute (JGI-PGF)"/>
            <person name="Walter F."/>
            <person name="Albersmeier A."/>
            <person name="Kalinowski J."/>
            <person name="Ruckert C."/>
        </authorList>
    </citation>
    <scope>NUCLEOTIDE SEQUENCE</scope>
    <source>
        <strain evidence="7">CGMCC 4.7398</strain>
    </source>
</reference>
<dbReference type="AlphaFoldDB" id="A0A919G8Z6"/>
<dbReference type="SUPFAM" id="SSF53613">
    <property type="entry name" value="Ribokinase-like"/>
    <property type="match status" value="1"/>
</dbReference>
<evidence type="ECO:0000256" key="4">
    <source>
        <dbReference type="ARBA" id="ARBA00022777"/>
    </source>
</evidence>
<evidence type="ECO:0000259" key="6">
    <source>
        <dbReference type="Pfam" id="PF00294"/>
    </source>
</evidence>
<keyword evidence="5" id="KW-0067">ATP-binding</keyword>
<comment type="similarity">
    <text evidence="1">Belongs to the carbohydrate kinase PfkB family.</text>
</comment>
<gene>
    <name evidence="7" type="ORF">GCM10017772_48240</name>
</gene>
<reference evidence="7" key="2">
    <citation type="submission" date="2020-09" db="EMBL/GenBank/DDBJ databases">
        <authorList>
            <person name="Sun Q."/>
            <person name="Zhou Y."/>
        </authorList>
    </citation>
    <scope>NUCLEOTIDE SEQUENCE</scope>
    <source>
        <strain evidence="7">CGMCC 4.7398</strain>
    </source>
</reference>
<dbReference type="CDD" id="cd01167">
    <property type="entry name" value="bac_FRK"/>
    <property type="match status" value="1"/>
</dbReference>
<accession>A0A919G8Z6</accession>
<dbReference type="Proteomes" id="UP000627369">
    <property type="component" value="Unassembled WGS sequence"/>
</dbReference>
<dbReference type="EMBL" id="BNAS01000012">
    <property type="protein sequence ID" value="GHH80342.1"/>
    <property type="molecule type" value="Genomic_DNA"/>
</dbReference>
<comment type="caution">
    <text evidence="7">The sequence shown here is derived from an EMBL/GenBank/DDBJ whole genome shotgun (WGS) entry which is preliminary data.</text>
</comment>
<dbReference type="Pfam" id="PF00294">
    <property type="entry name" value="PfkB"/>
    <property type="match status" value="1"/>
</dbReference>
<dbReference type="GO" id="GO:0016301">
    <property type="term" value="F:kinase activity"/>
    <property type="evidence" value="ECO:0007669"/>
    <property type="project" value="UniProtKB-KW"/>
</dbReference>
<dbReference type="InterPro" id="IPR002173">
    <property type="entry name" value="Carboh/pur_kinase_PfkB_CS"/>
</dbReference>
<evidence type="ECO:0000256" key="1">
    <source>
        <dbReference type="ARBA" id="ARBA00010688"/>
    </source>
</evidence>